<proteinExistence type="predicted"/>
<reference evidence="3" key="1">
    <citation type="submission" date="2022-11" db="UniProtKB">
        <authorList>
            <consortium name="WormBaseParasite"/>
        </authorList>
    </citation>
    <scope>IDENTIFICATION</scope>
</reference>
<dbReference type="Proteomes" id="UP000887560">
    <property type="component" value="Unplaced"/>
</dbReference>
<feature type="domain" description="DUF7754" evidence="1">
    <location>
        <begin position="225"/>
        <end position="288"/>
    </location>
</feature>
<dbReference type="AlphaFoldDB" id="A0A915NAT8"/>
<organism evidence="2 3">
    <name type="scientific">Meloidogyne floridensis</name>
    <dbReference type="NCBI Taxonomy" id="298350"/>
    <lineage>
        <taxon>Eukaryota</taxon>
        <taxon>Metazoa</taxon>
        <taxon>Ecdysozoa</taxon>
        <taxon>Nematoda</taxon>
        <taxon>Chromadorea</taxon>
        <taxon>Rhabditida</taxon>
        <taxon>Tylenchina</taxon>
        <taxon>Tylenchomorpha</taxon>
        <taxon>Tylenchoidea</taxon>
        <taxon>Meloidogynidae</taxon>
        <taxon>Meloidogyninae</taxon>
        <taxon>Meloidogyne</taxon>
    </lineage>
</organism>
<name>A0A915NAT8_9BILA</name>
<dbReference type="InterPro" id="IPR056656">
    <property type="entry name" value="DUF7754"/>
</dbReference>
<evidence type="ECO:0000313" key="3">
    <source>
        <dbReference type="WBParaSite" id="scf7180000416299.g241"/>
    </source>
</evidence>
<keyword evidence="2" id="KW-1185">Reference proteome</keyword>
<accession>A0A915NAT8</accession>
<evidence type="ECO:0000313" key="2">
    <source>
        <dbReference type="Proteomes" id="UP000887560"/>
    </source>
</evidence>
<sequence>MDLNNSNYTCDELPPSPIIKWPGVHLISIDSIKDAKIGNIERLVLEVKPFNRLPTSSWKALIQARLYVAEYGGSFRLVMGEVFELSTNSSDPPLELRIDQKIFAIKLEMRYINENYREMPLFKDGDLEVFATKYDPEPFAWVHRALLALYTPKLVLSDDGTVLNNRIVLKDHDITKEQFLELLYQIYRTGRPISSNLENLSIAATKLDCEFILWKLCRFMAGNSDELNFIEKVKKSAKLGLNEAIKQISYNVVKTGEWEMLQNGGFDARECFGQKIYCNYVLPAIVEAINDKNNVDNSFLRACLYEQKHKCPVPGFDSPYEASNPFNASIELDNKKFIYVNIGILQANECLEKFAGFDGSGMKFGQLKLRPIISSNLKAEMEYNQLRLEQVLSPLLALMYGTGDNVPNNLIRSCLIFACDHGMKKIVKELEEMICNELITGPNILLNHFQFAERYHLKNLERFSLWQLECLALLELEDYNKLGKNMRYNIEDRLCSGWGVYNKSLAKREKSGIIRFVLNTQSCEPETASVKNDDLCTVVTENEAEFDAYQQELGTENIERLVLEVKPFNRLPTSSWKALIQARLYVAEYGGSFRLVMGEVFELSTNSSDPPLELRIDQKIFAIKLEMRYINENYRGMPLFKDGDLEVCATKYDPEPFAWVHRALLAIKVVYNDATNHCYKFLLLQILKDHDISKEQFLELLYQIYEHDVQSLQIWKIFQLPLQN</sequence>
<dbReference type="WBParaSite" id="scf7180000416299.g241">
    <property type="protein sequence ID" value="scf7180000416299.g241"/>
    <property type="gene ID" value="scf7180000416299.g241"/>
</dbReference>
<protein>
    <submittedName>
        <fullName evidence="3">BTB domain-containing protein</fullName>
    </submittedName>
</protein>
<dbReference type="Pfam" id="PF24937">
    <property type="entry name" value="DUF7754"/>
    <property type="match status" value="1"/>
</dbReference>
<evidence type="ECO:0000259" key="1">
    <source>
        <dbReference type="Pfam" id="PF24937"/>
    </source>
</evidence>